<dbReference type="SMART" id="SM00320">
    <property type="entry name" value="WD40"/>
    <property type="match status" value="3"/>
</dbReference>
<evidence type="ECO:0000256" key="3">
    <source>
        <dbReference type="ARBA" id="ARBA00022737"/>
    </source>
</evidence>
<evidence type="ECO:0000256" key="4">
    <source>
        <dbReference type="ARBA" id="ARBA00039238"/>
    </source>
</evidence>
<evidence type="ECO:0000256" key="6">
    <source>
        <dbReference type="SAM" id="MobiDB-lite"/>
    </source>
</evidence>
<keyword evidence="8" id="KW-1185">Reference proteome</keyword>
<gene>
    <name evidence="7" type="ORF">K432DRAFT_306173</name>
</gene>
<dbReference type="Proteomes" id="UP000250266">
    <property type="component" value="Unassembled WGS sequence"/>
</dbReference>
<dbReference type="PANTHER" id="PTHR44019">
    <property type="entry name" value="WD REPEAT-CONTAINING PROTEIN 55"/>
    <property type="match status" value="1"/>
</dbReference>
<dbReference type="SUPFAM" id="SSF50978">
    <property type="entry name" value="WD40 repeat-like"/>
    <property type="match status" value="1"/>
</dbReference>
<dbReference type="Gene3D" id="2.130.10.10">
    <property type="entry name" value="YVTN repeat-like/Quinoprotein amine dehydrogenase"/>
    <property type="match status" value="1"/>
</dbReference>
<reference evidence="7 8" key="1">
    <citation type="journal article" date="2016" name="Nat. Commun.">
        <title>Ectomycorrhizal ecology is imprinted in the genome of the dominant symbiotic fungus Cenococcum geophilum.</title>
        <authorList>
            <consortium name="DOE Joint Genome Institute"/>
            <person name="Peter M."/>
            <person name="Kohler A."/>
            <person name="Ohm R.A."/>
            <person name="Kuo A."/>
            <person name="Krutzmann J."/>
            <person name="Morin E."/>
            <person name="Arend M."/>
            <person name="Barry K.W."/>
            <person name="Binder M."/>
            <person name="Choi C."/>
            <person name="Clum A."/>
            <person name="Copeland A."/>
            <person name="Grisel N."/>
            <person name="Haridas S."/>
            <person name="Kipfer T."/>
            <person name="LaButti K."/>
            <person name="Lindquist E."/>
            <person name="Lipzen A."/>
            <person name="Maire R."/>
            <person name="Meier B."/>
            <person name="Mihaltcheva S."/>
            <person name="Molinier V."/>
            <person name="Murat C."/>
            <person name="Poggeler S."/>
            <person name="Quandt C.A."/>
            <person name="Sperisen C."/>
            <person name="Tritt A."/>
            <person name="Tisserant E."/>
            <person name="Crous P.W."/>
            <person name="Henrissat B."/>
            <person name="Nehls U."/>
            <person name="Egli S."/>
            <person name="Spatafora J.W."/>
            <person name="Grigoriev I.V."/>
            <person name="Martin F.M."/>
        </authorList>
    </citation>
    <scope>NUCLEOTIDE SEQUENCE [LARGE SCALE GENOMIC DNA]</scope>
    <source>
        <strain evidence="7 8">CBS 459.81</strain>
    </source>
</reference>
<dbReference type="InterPro" id="IPR050505">
    <property type="entry name" value="WDR55/POC1"/>
</dbReference>
<feature type="compositionally biased region" description="Acidic residues" evidence="6">
    <location>
        <begin position="348"/>
        <end position="357"/>
    </location>
</feature>
<protein>
    <recommendedName>
        <fullName evidence="4">WD repeat-containing protein JIP5</fullName>
    </recommendedName>
    <alternativeName>
        <fullName evidence="5">WD repeat-containing protein jip5</fullName>
    </alternativeName>
</protein>
<dbReference type="InterPro" id="IPR015943">
    <property type="entry name" value="WD40/YVTN_repeat-like_dom_sf"/>
</dbReference>
<evidence type="ECO:0000256" key="1">
    <source>
        <dbReference type="ARBA" id="ARBA00007625"/>
    </source>
</evidence>
<keyword evidence="3" id="KW-0677">Repeat</keyword>
<dbReference type="InterPro" id="IPR001680">
    <property type="entry name" value="WD40_rpt"/>
</dbReference>
<comment type="similarity">
    <text evidence="1">Belongs to the WD repeat WDR55 family.</text>
</comment>
<name>A0A8E2E3F3_9PEZI</name>
<dbReference type="PANTHER" id="PTHR44019:SF20">
    <property type="entry name" value="WD REPEAT-CONTAINING PROTEIN 55"/>
    <property type="match status" value="1"/>
</dbReference>
<sequence>MFENTCTLPLTSDLFTQAIHPTEPILSVGLAGGHVQTFRLPNEDPSGTGSENGIGGQIATSWRTRRHKGSCRSLSFAVDGLQLYSAGMDGLVKVAETETGQVVAKIAVPLDASTDFPDPPSLLHCLSPQTLLLATDSSALHLYDIRTSHPLLAPKPNQTHHPHDDYISSLTPLPPSTASTSGFSKQWVSTGGTTLAVTDLRRGVLVRSEDQEEELLSSLFVGGLPARGSSRGEKVLVGGGSGVLTLWERGAWDDQDERIVIDRGAGGGESLDALASVPEEAGMGVNYIGVGLGDGRLSILKLGPNKVVAELRHHEAEAVVALGFDVGGRMISGGGQTVKVWHAKIPGVEDEEEEEEETKVLSKRAKGTSNDDDSDEDYDEEDSSEDEKKKKRRKRRKRNKGENKSGRKGITAFKGLD</sequence>
<organism evidence="7 8">
    <name type="scientific">Lepidopterella palustris CBS 459.81</name>
    <dbReference type="NCBI Taxonomy" id="1314670"/>
    <lineage>
        <taxon>Eukaryota</taxon>
        <taxon>Fungi</taxon>
        <taxon>Dikarya</taxon>
        <taxon>Ascomycota</taxon>
        <taxon>Pezizomycotina</taxon>
        <taxon>Dothideomycetes</taxon>
        <taxon>Pleosporomycetidae</taxon>
        <taxon>Mytilinidiales</taxon>
        <taxon>Argynnaceae</taxon>
        <taxon>Lepidopterella</taxon>
    </lineage>
</organism>
<evidence type="ECO:0000313" key="8">
    <source>
        <dbReference type="Proteomes" id="UP000250266"/>
    </source>
</evidence>
<evidence type="ECO:0000256" key="5">
    <source>
        <dbReference type="ARBA" id="ARBA00039514"/>
    </source>
</evidence>
<feature type="region of interest" description="Disordered" evidence="6">
    <location>
        <begin position="346"/>
        <end position="417"/>
    </location>
</feature>
<proteinExistence type="inferred from homology"/>
<dbReference type="AlphaFoldDB" id="A0A8E2E3F3"/>
<evidence type="ECO:0000313" key="7">
    <source>
        <dbReference type="EMBL" id="OCK76515.1"/>
    </source>
</evidence>
<dbReference type="Pfam" id="PF00400">
    <property type="entry name" value="WD40"/>
    <property type="match status" value="2"/>
</dbReference>
<feature type="compositionally biased region" description="Basic residues" evidence="6">
    <location>
        <begin position="389"/>
        <end position="399"/>
    </location>
</feature>
<dbReference type="InterPro" id="IPR036322">
    <property type="entry name" value="WD40_repeat_dom_sf"/>
</dbReference>
<evidence type="ECO:0000256" key="2">
    <source>
        <dbReference type="ARBA" id="ARBA00022574"/>
    </source>
</evidence>
<accession>A0A8E2E3F3</accession>
<feature type="compositionally biased region" description="Acidic residues" evidence="6">
    <location>
        <begin position="370"/>
        <end position="385"/>
    </location>
</feature>
<dbReference type="EMBL" id="KV745203">
    <property type="protein sequence ID" value="OCK76515.1"/>
    <property type="molecule type" value="Genomic_DNA"/>
</dbReference>
<keyword evidence="2" id="KW-0853">WD repeat</keyword>
<dbReference type="OrthoDB" id="2288928at2759"/>